<accession>F4L4P9</accession>
<evidence type="ECO:0000313" key="1">
    <source>
        <dbReference type="EMBL" id="AEE52997.1"/>
    </source>
</evidence>
<gene>
    <name evidence="1" type="ordered locus">Halhy_5171</name>
</gene>
<organism evidence="1 2">
    <name type="scientific">Haliscomenobacter hydrossis (strain ATCC 27775 / DSM 1100 / LMG 10767 / O)</name>
    <dbReference type="NCBI Taxonomy" id="760192"/>
    <lineage>
        <taxon>Bacteria</taxon>
        <taxon>Pseudomonadati</taxon>
        <taxon>Bacteroidota</taxon>
        <taxon>Saprospiria</taxon>
        <taxon>Saprospirales</taxon>
        <taxon>Haliscomenobacteraceae</taxon>
        <taxon>Haliscomenobacter</taxon>
    </lineage>
</organism>
<sequence length="201" mass="22573">MKRRPFIKLLGSNLIGLPLVMGSAGIFESGANWKPWLAHLQQDAQVESINELWVINGLPPEPTAVHSGEFGKTSEQVFFYQNRQYCFRVFGKQHPQAGTIDLLIPFWKKQKNGSWVQIACLSAFGLEALAKACQQDYTATQVLPIEAGQAGSFVNALGEVQIQTQIQIDNKAQTQIQITHKSQTVWQEHFLSTQCFSKYSF</sequence>
<dbReference type="OrthoDB" id="1492045at2"/>
<dbReference type="EMBL" id="CP002691">
    <property type="protein sequence ID" value="AEE52997.1"/>
    <property type="molecule type" value="Genomic_DNA"/>
</dbReference>
<dbReference type="HOGENOM" id="CLU_1358849_0_0_10"/>
<dbReference type="STRING" id="760192.Halhy_5171"/>
<dbReference type="KEGG" id="hhy:Halhy_5171"/>
<protein>
    <submittedName>
        <fullName evidence="1">Uncharacterized protein</fullName>
    </submittedName>
</protein>
<evidence type="ECO:0000313" key="2">
    <source>
        <dbReference type="Proteomes" id="UP000008461"/>
    </source>
</evidence>
<reference key="2">
    <citation type="submission" date="2011-04" db="EMBL/GenBank/DDBJ databases">
        <title>Complete sequence of chromosome of Haliscomenobacter hydrossis DSM 1100.</title>
        <authorList>
            <consortium name="US DOE Joint Genome Institute (JGI-PGF)"/>
            <person name="Lucas S."/>
            <person name="Han J."/>
            <person name="Lapidus A."/>
            <person name="Bruce D."/>
            <person name="Goodwin L."/>
            <person name="Pitluck S."/>
            <person name="Peters L."/>
            <person name="Kyrpides N."/>
            <person name="Mavromatis K."/>
            <person name="Ivanova N."/>
            <person name="Ovchinnikova G."/>
            <person name="Pagani I."/>
            <person name="Daligault H."/>
            <person name="Detter J.C."/>
            <person name="Han C."/>
            <person name="Land M."/>
            <person name="Hauser L."/>
            <person name="Markowitz V."/>
            <person name="Cheng J.-F."/>
            <person name="Hugenholtz P."/>
            <person name="Woyke T."/>
            <person name="Wu D."/>
            <person name="Verbarg S."/>
            <person name="Frueling A."/>
            <person name="Brambilla E."/>
            <person name="Klenk H.-P."/>
            <person name="Eisen J.A."/>
        </authorList>
    </citation>
    <scope>NUCLEOTIDE SEQUENCE</scope>
    <source>
        <strain>DSM 1100</strain>
    </source>
</reference>
<dbReference type="RefSeq" id="WP_013767532.1">
    <property type="nucleotide sequence ID" value="NC_015510.1"/>
</dbReference>
<dbReference type="Proteomes" id="UP000008461">
    <property type="component" value="Chromosome"/>
</dbReference>
<name>F4L4P9_HALH1</name>
<keyword evidence="2" id="KW-1185">Reference proteome</keyword>
<reference evidence="1 2" key="1">
    <citation type="journal article" date="2011" name="Stand. Genomic Sci.">
        <title>Complete genome sequence of Haliscomenobacter hydrossis type strain (O).</title>
        <authorList>
            <consortium name="US DOE Joint Genome Institute (JGI-PGF)"/>
            <person name="Daligault H."/>
            <person name="Lapidus A."/>
            <person name="Zeytun A."/>
            <person name="Nolan M."/>
            <person name="Lucas S."/>
            <person name="Del Rio T.G."/>
            <person name="Tice H."/>
            <person name="Cheng J.F."/>
            <person name="Tapia R."/>
            <person name="Han C."/>
            <person name="Goodwin L."/>
            <person name="Pitluck S."/>
            <person name="Liolios K."/>
            <person name="Pagani I."/>
            <person name="Ivanova N."/>
            <person name="Huntemann M."/>
            <person name="Mavromatis K."/>
            <person name="Mikhailova N."/>
            <person name="Pati A."/>
            <person name="Chen A."/>
            <person name="Palaniappan K."/>
            <person name="Land M."/>
            <person name="Hauser L."/>
            <person name="Brambilla E.M."/>
            <person name="Rohde M."/>
            <person name="Verbarg S."/>
            <person name="Goker M."/>
            <person name="Bristow J."/>
            <person name="Eisen J.A."/>
            <person name="Markowitz V."/>
            <person name="Hugenholtz P."/>
            <person name="Kyrpides N.C."/>
            <person name="Klenk H.P."/>
            <person name="Woyke T."/>
        </authorList>
    </citation>
    <scope>NUCLEOTIDE SEQUENCE [LARGE SCALE GENOMIC DNA]</scope>
    <source>
        <strain evidence="2">ATCC 27775 / DSM 1100 / LMG 10767 / O</strain>
    </source>
</reference>
<dbReference type="AlphaFoldDB" id="F4L4P9"/>
<proteinExistence type="predicted"/>